<evidence type="ECO:0000256" key="1">
    <source>
        <dbReference type="SAM" id="MobiDB-lite"/>
    </source>
</evidence>
<feature type="region of interest" description="Disordered" evidence="1">
    <location>
        <begin position="64"/>
        <end position="95"/>
    </location>
</feature>
<keyword evidence="4" id="KW-1185">Reference proteome</keyword>
<accession>A0A845QA23</accession>
<dbReference type="SUPFAM" id="SSF53335">
    <property type="entry name" value="S-adenosyl-L-methionine-dependent methyltransferases"/>
    <property type="match status" value="1"/>
</dbReference>
<dbReference type="OrthoDB" id="7856199at2"/>
<feature type="region of interest" description="Disordered" evidence="1">
    <location>
        <begin position="109"/>
        <end position="147"/>
    </location>
</feature>
<dbReference type="GeneID" id="300655062"/>
<reference evidence="3 4" key="1">
    <citation type="journal article" date="2016" name="Int. J. Syst. Evol. Microbiol.">
        <title>Pyruvatibacter mobilis gen. nov., sp. nov., a marine bacterium from the culture broth of Picochlorum sp. 122.</title>
        <authorList>
            <person name="Wang G."/>
            <person name="Tang M."/>
            <person name="Wu H."/>
            <person name="Dai S."/>
            <person name="Li T."/>
            <person name="Chen C."/>
            <person name="He H."/>
            <person name="Fan J."/>
            <person name="Xiang W."/>
            <person name="Li X."/>
        </authorList>
    </citation>
    <scope>NUCLEOTIDE SEQUENCE [LARGE SCALE GENOMIC DNA]</scope>
    <source>
        <strain evidence="3 4">GYP-11</strain>
    </source>
</reference>
<evidence type="ECO:0000313" key="4">
    <source>
        <dbReference type="Proteomes" id="UP000470384"/>
    </source>
</evidence>
<evidence type="ECO:0000259" key="2">
    <source>
        <dbReference type="Pfam" id="PF08241"/>
    </source>
</evidence>
<dbReference type="GO" id="GO:0008757">
    <property type="term" value="F:S-adenosylmethionine-dependent methyltransferase activity"/>
    <property type="evidence" value="ECO:0007669"/>
    <property type="project" value="InterPro"/>
</dbReference>
<evidence type="ECO:0000313" key="3">
    <source>
        <dbReference type="EMBL" id="NBG95473.1"/>
    </source>
</evidence>
<protein>
    <recommendedName>
        <fullName evidence="2">Methyltransferase type 11 domain-containing protein</fullName>
    </recommendedName>
</protein>
<proteinExistence type="predicted"/>
<gene>
    <name evidence="3" type="ORF">GTQ45_06975</name>
</gene>
<dbReference type="AlphaFoldDB" id="A0A845QA23"/>
<dbReference type="RefSeq" id="WP_160587447.1">
    <property type="nucleotide sequence ID" value="NZ_BMHN01000001.1"/>
</dbReference>
<comment type="caution">
    <text evidence="3">The sequence shown here is derived from an EMBL/GenBank/DDBJ whole genome shotgun (WGS) entry which is preliminary data.</text>
</comment>
<dbReference type="InterPro" id="IPR013216">
    <property type="entry name" value="Methyltransf_11"/>
</dbReference>
<dbReference type="EMBL" id="WXYQ01000005">
    <property type="protein sequence ID" value="NBG95473.1"/>
    <property type="molecule type" value="Genomic_DNA"/>
</dbReference>
<dbReference type="Proteomes" id="UP000470384">
    <property type="component" value="Unassembled WGS sequence"/>
</dbReference>
<sequence length="399" mass="44384">MSSLLTLSKTQLESLGAKDFQMSLDKMTLDAIKRFKSTRTLPDQFNQIIDSQIAKLNAEAARARKSNAKTSGGASGKSEGKKAAKPSKSGADDGYIPFPERFKAWWNGTSASADSRKDRPSRAAKKKDPVARRREITQSSPQAPTEEWIRRIRDRVWGEGFTLPGGGSVILNMAKISQMQAEDVAADILPGGIGPAKALMGRYPNMVTCFEVEPLEAKRLEDESEGVVRGQVFNYQNPDFGIRAFDRMFCRENMCFVPNREMFLRNAAGALRGGGRFVFNDIVLFPRDDEHEDVTEWRKAEPEKPVLWSVEEYQDKLGKCRLDLKNTANITKSYVAMVESEWRKVATTLASDPLPPEGVDALMAEGQLWQTRIAALKSGQVGIVRFSTVLKTIRQLSGP</sequence>
<dbReference type="Gene3D" id="3.40.50.150">
    <property type="entry name" value="Vaccinia Virus protein VP39"/>
    <property type="match status" value="1"/>
</dbReference>
<dbReference type="InterPro" id="IPR029063">
    <property type="entry name" value="SAM-dependent_MTases_sf"/>
</dbReference>
<name>A0A845QA23_9HYPH</name>
<organism evidence="3 4">
    <name type="scientific">Pyruvatibacter mobilis</name>
    <dbReference type="NCBI Taxonomy" id="1712261"/>
    <lineage>
        <taxon>Bacteria</taxon>
        <taxon>Pseudomonadati</taxon>
        <taxon>Pseudomonadota</taxon>
        <taxon>Alphaproteobacteria</taxon>
        <taxon>Hyphomicrobiales</taxon>
        <taxon>Parvibaculaceae</taxon>
        <taxon>Pyruvatibacter</taxon>
    </lineage>
</organism>
<feature type="compositionally biased region" description="Basic and acidic residues" evidence="1">
    <location>
        <begin position="114"/>
        <end position="136"/>
    </location>
</feature>
<feature type="domain" description="Methyltransferase type 11" evidence="2">
    <location>
        <begin position="195"/>
        <end position="279"/>
    </location>
</feature>
<dbReference type="Pfam" id="PF08241">
    <property type="entry name" value="Methyltransf_11"/>
    <property type="match status" value="1"/>
</dbReference>